<dbReference type="InterPro" id="IPR003591">
    <property type="entry name" value="Leu-rich_rpt_typical-subtyp"/>
</dbReference>
<dbReference type="Gene3D" id="3.80.10.10">
    <property type="entry name" value="Ribonuclease Inhibitor"/>
    <property type="match status" value="4"/>
</dbReference>
<dbReference type="PROSITE" id="PS51450">
    <property type="entry name" value="LRR"/>
    <property type="match status" value="3"/>
</dbReference>
<keyword evidence="1" id="KW-0433">Leucine-rich repeat</keyword>
<sequence>MSSKPKVLVPPTSRSRAASPLKPSSTMASPARARTKSTPQTPSKSFRRPLPQDEPPVPKTAVNIREAIALKRAEVKKTERASSSSRNGGAFDGLEDALPVKTEEEHVDELGRWSVRETIERARSTGSVNLSIRSLPCLPSALFEIHLGITPDPLKSVPNEPCIVTTADTPAKTGRGGRGDGPSWFDSQDLTVLKAWNNEIVEIQPEISLFGSLKTVDLHKNKLVALPESFADLSVLTTLDLSQNALTSLPTKLFALPSLAILNISHNAITALSFRAPFSKASSRLTQSSAGSFFAPVITYATTPLPKLHTLDASHNQLQAGAIDHADADLPIQLSKIDLSGNPLGNSQSLIRALGRLDNLKELRMEKADISDDSIPPDTLLSSTSFPKLRIFDLGQTKITTEAIRTALAPKVKQQLNFDFTTEDPPSGVMRVLVGKPVVKEPWELEAERKAWMRAGKAAGASLGEQDGIMAALGKSKSGEEAAAKESWEIEAEQGLLTEGGRRRARAAAAVAASPAPATPAPKPAKKEIQKEAWEIEAEQGLLTEGGRRRARAAAAEEAKTTETLSSVSTKPSSSGTSLTSPQYYSEKTSTLTLPPSVSASKGHSRAFSHAPSAWPPSRDSRITDIAIPAPTLPLGVIASQPFAQTLKILTLTNRRLDVSLDLPANSESDLLPNLEELNLDGCSLRDTVPVSQHTDQGAGAITPPRVNQPLLPLLVRLFPNLQTLDLSDNVLTAAALQADVLASLILAAPPSSKEFPLHSTRKGLKHLRLRGNRIADLDGLQGLATQFKGNRTVPEWKLEELDLRDNEIGRLPPELGLLPLDIFLVDGNVFRVPQRRVWEREGTKGLLSWLRGRIE</sequence>
<keyword evidence="5" id="KW-1185">Reference proteome</keyword>
<keyword evidence="2" id="KW-0677">Repeat</keyword>
<evidence type="ECO:0000313" key="5">
    <source>
        <dbReference type="Proteomes" id="UP000054166"/>
    </source>
</evidence>
<dbReference type="GO" id="GO:0005737">
    <property type="term" value="C:cytoplasm"/>
    <property type="evidence" value="ECO:0007669"/>
    <property type="project" value="TreeGrafter"/>
</dbReference>
<dbReference type="STRING" id="765440.A0A0C3BSX7"/>
<dbReference type="HOGENOM" id="CLU_016742_0_0_1"/>
<reference evidence="4 5" key="1">
    <citation type="submission" date="2014-04" db="EMBL/GenBank/DDBJ databases">
        <authorList>
            <consortium name="DOE Joint Genome Institute"/>
            <person name="Kuo A."/>
            <person name="Tarkka M."/>
            <person name="Buscot F."/>
            <person name="Kohler A."/>
            <person name="Nagy L.G."/>
            <person name="Floudas D."/>
            <person name="Copeland A."/>
            <person name="Barry K.W."/>
            <person name="Cichocki N."/>
            <person name="Veneault-Fourrey C."/>
            <person name="LaButti K."/>
            <person name="Lindquist E.A."/>
            <person name="Lipzen A."/>
            <person name="Lundell T."/>
            <person name="Morin E."/>
            <person name="Murat C."/>
            <person name="Sun H."/>
            <person name="Tunlid A."/>
            <person name="Henrissat B."/>
            <person name="Grigoriev I.V."/>
            <person name="Hibbett D.S."/>
            <person name="Martin F."/>
            <person name="Nordberg H.P."/>
            <person name="Cantor M.N."/>
            <person name="Hua S.X."/>
        </authorList>
    </citation>
    <scope>NUCLEOTIDE SEQUENCE [LARGE SCALE GENOMIC DNA]</scope>
    <source>
        <strain evidence="4 5">F 1598</strain>
    </source>
</reference>
<feature type="compositionally biased region" description="Basic and acidic residues" evidence="3">
    <location>
        <begin position="525"/>
        <end position="534"/>
    </location>
</feature>
<reference evidence="5" key="2">
    <citation type="submission" date="2015-01" db="EMBL/GenBank/DDBJ databases">
        <title>Evolutionary Origins and Diversification of the Mycorrhizal Mutualists.</title>
        <authorList>
            <consortium name="DOE Joint Genome Institute"/>
            <consortium name="Mycorrhizal Genomics Consortium"/>
            <person name="Kohler A."/>
            <person name="Kuo A."/>
            <person name="Nagy L.G."/>
            <person name="Floudas D."/>
            <person name="Copeland A."/>
            <person name="Barry K.W."/>
            <person name="Cichocki N."/>
            <person name="Veneault-Fourrey C."/>
            <person name="LaButti K."/>
            <person name="Lindquist E.A."/>
            <person name="Lipzen A."/>
            <person name="Lundell T."/>
            <person name="Morin E."/>
            <person name="Murat C."/>
            <person name="Riley R."/>
            <person name="Ohm R."/>
            <person name="Sun H."/>
            <person name="Tunlid A."/>
            <person name="Henrissat B."/>
            <person name="Grigoriev I.V."/>
            <person name="Hibbett D.S."/>
            <person name="Martin F."/>
        </authorList>
    </citation>
    <scope>NUCLEOTIDE SEQUENCE [LARGE SCALE GENOMIC DNA]</scope>
    <source>
        <strain evidence="5">F 1598</strain>
    </source>
</reference>
<dbReference type="Pfam" id="PF00560">
    <property type="entry name" value="LRR_1"/>
    <property type="match status" value="1"/>
</dbReference>
<gene>
    <name evidence="4" type="ORF">PILCRDRAFT_822568</name>
</gene>
<feature type="compositionally biased region" description="Low complexity" evidence="3">
    <location>
        <begin position="562"/>
        <end position="582"/>
    </location>
</feature>
<dbReference type="PRINTS" id="PR00019">
    <property type="entry name" value="LEURICHRPT"/>
</dbReference>
<feature type="compositionally biased region" description="Low complexity" evidence="3">
    <location>
        <begin position="507"/>
        <end position="516"/>
    </location>
</feature>
<dbReference type="InterPro" id="IPR032675">
    <property type="entry name" value="LRR_dom_sf"/>
</dbReference>
<dbReference type="PANTHER" id="PTHR48051">
    <property type="match status" value="1"/>
</dbReference>
<evidence type="ECO:0000256" key="3">
    <source>
        <dbReference type="SAM" id="MobiDB-lite"/>
    </source>
</evidence>
<feature type="compositionally biased region" description="Polar residues" evidence="3">
    <location>
        <begin position="583"/>
        <end position="602"/>
    </location>
</feature>
<proteinExistence type="predicted"/>
<accession>A0A0C3BSX7</accession>
<dbReference type="SUPFAM" id="SSF52058">
    <property type="entry name" value="L domain-like"/>
    <property type="match status" value="1"/>
</dbReference>
<feature type="region of interest" description="Disordered" evidence="3">
    <location>
        <begin position="74"/>
        <end position="106"/>
    </location>
</feature>
<feature type="region of interest" description="Disordered" evidence="3">
    <location>
        <begin position="496"/>
        <end position="619"/>
    </location>
</feature>
<organism evidence="4 5">
    <name type="scientific">Piloderma croceum (strain F 1598)</name>
    <dbReference type="NCBI Taxonomy" id="765440"/>
    <lineage>
        <taxon>Eukaryota</taxon>
        <taxon>Fungi</taxon>
        <taxon>Dikarya</taxon>
        <taxon>Basidiomycota</taxon>
        <taxon>Agaricomycotina</taxon>
        <taxon>Agaricomycetes</taxon>
        <taxon>Agaricomycetidae</taxon>
        <taxon>Atheliales</taxon>
        <taxon>Atheliaceae</taxon>
        <taxon>Piloderma</taxon>
    </lineage>
</organism>
<dbReference type="InParanoid" id="A0A0C3BSX7"/>
<dbReference type="Pfam" id="PF13516">
    <property type="entry name" value="LRR_6"/>
    <property type="match status" value="1"/>
</dbReference>
<feature type="region of interest" description="Disordered" evidence="3">
    <location>
        <begin position="1"/>
        <end position="62"/>
    </location>
</feature>
<dbReference type="OrthoDB" id="1517790at2759"/>
<name>A0A0C3BSX7_PILCF</name>
<dbReference type="EMBL" id="KN833004">
    <property type="protein sequence ID" value="KIM80462.1"/>
    <property type="molecule type" value="Genomic_DNA"/>
</dbReference>
<dbReference type="PANTHER" id="PTHR48051:SF1">
    <property type="entry name" value="RAS SUPPRESSOR PROTEIN 1"/>
    <property type="match status" value="1"/>
</dbReference>
<dbReference type="Pfam" id="PF13855">
    <property type="entry name" value="LRR_8"/>
    <property type="match status" value="1"/>
</dbReference>
<evidence type="ECO:0008006" key="6">
    <source>
        <dbReference type="Google" id="ProtNLM"/>
    </source>
</evidence>
<dbReference type="Proteomes" id="UP000054166">
    <property type="component" value="Unassembled WGS sequence"/>
</dbReference>
<dbReference type="SMART" id="SM00369">
    <property type="entry name" value="LRR_TYP"/>
    <property type="match status" value="7"/>
</dbReference>
<dbReference type="AlphaFoldDB" id="A0A0C3BSX7"/>
<feature type="compositionally biased region" description="Polar residues" evidence="3">
    <location>
        <begin position="12"/>
        <end position="28"/>
    </location>
</feature>
<evidence type="ECO:0000313" key="4">
    <source>
        <dbReference type="EMBL" id="KIM80462.1"/>
    </source>
</evidence>
<dbReference type="InterPro" id="IPR001611">
    <property type="entry name" value="Leu-rich_rpt"/>
</dbReference>
<evidence type="ECO:0000256" key="1">
    <source>
        <dbReference type="ARBA" id="ARBA00022614"/>
    </source>
</evidence>
<evidence type="ECO:0000256" key="2">
    <source>
        <dbReference type="ARBA" id="ARBA00022737"/>
    </source>
</evidence>
<protein>
    <recommendedName>
        <fullName evidence="6">Leucine-rich repeat-containing protein 40</fullName>
    </recommendedName>
</protein>
<dbReference type="InterPro" id="IPR050216">
    <property type="entry name" value="LRR_domain-containing"/>
</dbReference>